<keyword evidence="8" id="KW-1133">Transmembrane helix</keyword>
<evidence type="ECO:0000256" key="13">
    <source>
        <dbReference type="ARBA" id="ARBA00030350"/>
    </source>
</evidence>
<dbReference type="InterPro" id="IPR019378">
    <property type="entry name" value="GDP-Fuc_O-FucTrfase"/>
</dbReference>
<proteinExistence type="inferred from homology"/>
<keyword evidence="6" id="KW-0812">Transmembrane</keyword>
<gene>
    <name evidence="15" type="ORF">MANES_02G060200v8</name>
</gene>
<keyword evidence="4" id="KW-0328">Glycosyltransferase</keyword>
<keyword evidence="5" id="KW-0808">Transferase</keyword>
<dbReference type="Proteomes" id="UP000091857">
    <property type="component" value="Chromosome 2"/>
</dbReference>
<comment type="pathway">
    <text evidence="2">Glycan metabolism.</text>
</comment>
<organism evidence="15 16">
    <name type="scientific">Manihot esculenta</name>
    <name type="common">Cassava</name>
    <name type="synonym">Jatropha manihot</name>
    <dbReference type="NCBI Taxonomy" id="3983"/>
    <lineage>
        <taxon>Eukaryota</taxon>
        <taxon>Viridiplantae</taxon>
        <taxon>Streptophyta</taxon>
        <taxon>Embryophyta</taxon>
        <taxon>Tracheophyta</taxon>
        <taxon>Spermatophyta</taxon>
        <taxon>Magnoliopsida</taxon>
        <taxon>eudicotyledons</taxon>
        <taxon>Gunneridae</taxon>
        <taxon>Pentapetalae</taxon>
        <taxon>rosids</taxon>
        <taxon>fabids</taxon>
        <taxon>Malpighiales</taxon>
        <taxon>Euphorbiaceae</taxon>
        <taxon>Crotonoideae</taxon>
        <taxon>Manihoteae</taxon>
        <taxon>Manihot</taxon>
    </lineage>
</organism>
<keyword evidence="9" id="KW-0472">Membrane</keyword>
<dbReference type="GO" id="GO:0016020">
    <property type="term" value="C:membrane"/>
    <property type="evidence" value="ECO:0007669"/>
    <property type="project" value="UniProtKB-SubCell"/>
</dbReference>
<evidence type="ECO:0000256" key="6">
    <source>
        <dbReference type="ARBA" id="ARBA00022692"/>
    </source>
</evidence>
<feature type="region of interest" description="Disordered" evidence="14">
    <location>
        <begin position="654"/>
        <end position="678"/>
    </location>
</feature>
<dbReference type="Gramene" id="Manes.02G060200.4.v8.1">
    <property type="protein sequence ID" value="Manes.02G060200.4.v8.1.CDS"/>
    <property type="gene ID" value="Manes.02G060200.v8.1"/>
</dbReference>
<evidence type="ECO:0000256" key="11">
    <source>
        <dbReference type="ARBA" id="ARBA00023253"/>
    </source>
</evidence>
<dbReference type="STRING" id="3983.A0A2C9WDX4"/>
<evidence type="ECO:0000313" key="15">
    <source>
        <dbReference type="EMBL" id="OAY56969.1"/>
    </source>
</evidence>
<dbReference type="PANTHER" id="PTHR31741:SF46">
    <property type="entry name" value="O-FUCOSYLTRANSFERASE 27"/>
    <property type="match status" value="1"/>
</dbReference>
<keyword evidence="12" id="KW-0119">Carbohydrate metabolism</keyword>
<dbReference type="AlphaFoldDB" id="A0A2C9WDX4"/>
<dbReference type="Gramene" id="Manes.02G060200.5.v8.1">
    <property type="protein sequence ID" value="Manes.02G060200.5.v8.1.CDS"/>
    <property type="gene ID" value="Manes.02G060200.v8.1"/>
</dbReference>
<dbReference type="GO" id="GO:0005737">
    <property type="term" value="C:cytoplasm"/>
    <property type="evidence" value="ECO:0000318"/>
    <property type="project" value="GO_Central"/>
</dbReference>
<dbReference type="Pfam" id="PF10250">
    <property type="entry name" value="O-FucT"/>
    <property type="match status" value="1"/>
</dbReference>
<comment type="subcellular location">
    <subcellularLocation>
        <location evidence="1">Membrane</location>
        <topology evidence="1">Single-pass type II membrane protein</topology>
    </subcellularLocation>
</comment>
<name>A0A2C9WDX4_MANES</name>
<dbReference type="GO" id="GO:0016757">
    <property type="term" value="F:glycosyltransferase activity"/>
    <property type="evidence" value="ECO:0007669"/>
    <property type="project" value="UniProtKB-KW"/>
</dbReference>
<dbReference type="EMBL" id="CM004388">
    <property type="protein sequence ID" value="OAY56969.1"/>
    <property type="molecule type" value="Genomic_DNA"/>
</dbReference>
<evidence type="ECO:0000256" key="2">
    <source>
        <dbReference type="ARBA" id="ARBA00004881"/>
    </source>
</evidence>
<evidence type="ECO:0000313" key="16">
    <source>
        <dbReference type="Proteomes" id="UP000091857"/>
    </source>
</evidence>
<reference evidence="16" key="1">
    <citation type="journal article" date="2016" name="Nat. Biotechnol.">
        <title>Sequencing wild and cultivated cassava and related species reveals extensive interspecific hybridization and genetic diversity.</title>
        <authorList>
            <person name="Bredeson J.V."/>
            <person name="Lyons J.B."/>
            <person name="Prochnik S.E."/>
            <person name="Wu G.A."/>
            <person name="Ha C.M."/>
            <person name="Edsinger-Gonzales E."/>
            <person name="Grimwood J."/>
            <person name="Schmutz J."/>
            <person name="Rabbi I.Y."/>
            <person name="Egesi C."/>
            <person name="Nauluvula P."/>
            <person name="Lebot V."/>
            <person name="Ndunguru J."/>
            <person name="Mkamilo G."/>
            <person name="Bart R.S."/>
            <person name="Setter T.L."/>
            <person name="Gleadow R.M."/>
            <person name="Kulakow P."/>
            <person name="Ferguson M.E."/>
            <person name="Rounsley S."/>
            <person name="Rokhsar D.S."/>
        </authorList>
    </citation>
    <scope>NUCLEOTIDE SEQUENCE [LARGE SCALE GENOMIC DNA]</scope>
    <source>
        <strain evidence="16">cv. AM560-2</strain>
    </source>
</reference>
<evidence type="ECO:0000256" key="5">
    <source>
        <dbReference type="ARBA" id="ARBA00022679"/>
    </source>
</evidence>
<dbReference type="OrthoDB" id="743588at2759"/>
<accession>A0A2C9WDX4</accession>
<keyword evidence="10" id="KW-0325">Glycoprotein</keyword>
<feature type="compositionally biased region" description="Pro residues" evidence="14">
    <location>
        <begin position="428"/>
        <end position="437"/>
    </location>
</feature>
<dbReference type="GO" id="GO:0006004">
    <property type="term" value="P:fucose metabolic process"/>
    <property type="evidence" value="ECO:0007669"/>
    <property type="project" value="UniProtKB-KW"/>
</dbReference>
<protein>
    <recommendedName>
        <fullName evidence="13">O-fucosyltransferase family protein</fullName>
    </recommendedName>
</protein>
<feature type="region of interest" description="Disordered" evidence="14">
    <location>
        <begin position="416"/>
        <end position="437"/>
    </location>
</feature>
<sequence>MKGEGKMVFKSKMKWVGLVGLVLSAFSLFVHFLLARFTEEGIAEYQSSITIFSWRPVFENAELSKTSPLYRRLWGPVRRFESLHPDANPRGHYADPIPLSNGYIFVRIQGGFREIRNSICDVVVVARLLNATLVIPELQSTTSSKGISSEFKSFAYLYNEDQFTAALAKDIKVVKTLPKDLKGARRKKEIPSFRVSHSASPYFYLHHVLPVLNKHSVVELVVSDGGCLQAMLPPHLEEYQRLRCRVAYHALRFREEVQELTTKILNRLRAPGRPFIAFDPGMTRDALAYYGCAELFQDVHTELIQHKRAWMIKRRIVKGKLSVNSVEQRHNGSCPLMPEEVGILLRAYGYPWDTIIYVSGGEVFGGQRTLIPLHAMFENVVDRTSLSTVWELSRIYGREVNLVDKYRKPPPSAVEEKKLESWKTAGPRPRPLPPPPARPKYPYNIEGWWGWVAESDNEPESTVIELRTNAHKLLWDAIDYVICVEADVFIPGFDHDGKGHPNFASLVMGHRLYQSASSKTFRPDRKEIAKLLEETREHLYQANHTWLTSIRRHLRRSLVDGAIEASAKLKPFSFLFHPVPECSCSRSNITETSAHTSRPSSDTQVDAVLGVTHHCPRWMDGETISRLKDKETEEVLDEDVSSFGLFFKNGVGSHESGGGEINKEENQLEDQEELEGVE</sequence>
<dbReference type="OMA" id="YHANHTW"/>
<keyword evidence="16" id="KW-1185">Reference proteome</keyword>
<evidence type="ECO:0000256" key="9">
    <source>
        <dbReference type="ARBA" id="ARBA00023136"/>
    </source>
</evidence>
<evidence type="ECO:0000256" key="10">
    <source>
        <dbReference type="ARBA" id="ARBA00023180"/>
    </source>
</evidence>
<evidence type="ECO:0000256" key="12">
    <source>
        <dbReference type="ARBA" id="ARBA00023277"/>
    </source>
</evidence>
<keyword evidence="7" id="KW-0735">Signal-anchor</keyword>
<dbReference type="PANTHER" id="PTHR31741">
    <property type="entry name" value="OS02G0726500 PROTEIN-RELATED"/>
    <property type="match status" value="1"/>
</dbReference>
<keyword evidence="11" id="KW-0294">Fucose metabolism</keyword>
<evidence type="ECO:0000256" key="4">
    <source>
        <dbReference type="ARBA" id="ARBA00022676"/>
    </source>
</evidence>
<evidence type="ECO:0000256" key="8">
    <source>
        <dbReference type="ARBA" id="ARBA00022989"/>
    </source>
</evidence>
<evidence type="ECO:0000256" key="1">
    <source>
        <dbReference type="ARBA" id="ARBA00004606"/>
    </source>
</evidence>
<evidence type="ECO:0000256" key="3">
    <source>
        <dbReference type="ARBA" id="ARBA00007737"/>
    </source>
</evidence>
<evidence type="ECO:0000256" key="7">
    <source>
        <dbReference type="ARBA" id="ARBA00022968"/>
    </source>
</evidence>
<feature type="compositionally biased region" description="Acidic residues" evidence="14">
    <location>
        <begin position="667"/>
        <end position="678"/>
    </location>
</feature>
<comment type="similarity">
    <text evidence="3">Belongs to the glycosyltransferase GT106 family.</text>
</comment>
<comment type="caution">
    <text evidence="15">The sequence shown here is derived from an EMBL/GenBank/DDBJ whole genome shotgun (WGS) entry which is preliminary data.</text>
</comment>
<evidence type="ECO:0000256" key="14">
    <source>
        <dbReference type="SAM" id="MobiDB-lite"/>
    </source>
</evidence>